<gene>
    <name evidence="1" type="ORF">AOB46_03250</name>
</gene>
<evidence type="ECO:0000313" key="1">
    <source>
        <dbReference type="EMBL" id="KPE53019.1"/>
    </source>
</evidence>
<evidence type="ECO:0000313" key="2">
    <source>
        <dbReference type="Proteomes" id="UP000037953"/>
    </source>
</evidence>
<proteinExistence type="predicted"/>
<reference evidence="2" key="2">
    <citation type="submission" date="2015-09" db="EMBL/GenBank/DDBJ databases">
        <title>Draft genome sequence of a multidrug-resistant Chryseobacterium indologenes isolate from Malaysia.</title>
        <authorList>
            <person name="Yu C.Y."/>
            <person name="Ang G.Y."/>
            <person name="Chan K.-G."/>
        </authorList>
    </citation>
    <scope>NUCLEOTIDE SEQUENCE [LARGE SCALE GENOMIC DNA]</scope>
    <source>
        <strain evidence="2">CI_885</strain>
    </source>
</reference>
<dbReference type="AlphaFoldDB" id="A0A0N1A046"/>
<name>A0A0N1A046_CHRID</name>
<accession>A0A0N1A046</accession>
<comment type="caution">
    <text evidence="1">The sequence shown here is derived from an EMBL/GenBank/DDBJ whole genome shotgun (WGS) entry which is preliminary data.</text>
</comment>
<sequence length="73" mass="8690">MNKTTKKRTYYNTEILNILMKRHDCSIDFIRKSLRGDRVGEKSDVLKKEYNIFLRKTEEAINNEAQSLKNKIP</sequence>
<reference evidence="1 2" key="1">
    <citation type="journal article" date="2015" name="Genom Data">
        <title>Draft genome sequence of a multidrug-resistant Chryseobacterium indologenes isolate from Malaysia.</title>
        <authorList>
            <person name="Yu C.Y."/>
            <person name="Ang G.Y."/>
            <person name="Cheng H.J."/>
            <person name="Cheong Y.M."/>
            <person name="Yin W.F."/>
            <person name="Chan K.G."/>
        </authorList>
    </citation>
    <scope>NUCLEOTIDE SEQUENCE [LARGE SCALE GENOMIC DNA]</scope>
    <source>
        <strain evidence="1 2">CI_885</strain>
    </source>
</reference>
<protein>
    <submittedName>
        <fullName evidence="1">Uncharacterized protein</fullName>
    </submittedName>
</protein>
<dbReference type="OrthoDB" id="1274195at2"/>
<organism evidence="1 2">
    <name type="scientific">Chryseobacterium indologenes</name>
    <name type="common">Flavobacterium indologenes</name>
    <dbReference type="NCBI Taxonomy" id="253"/>
    <lineage>
        <taxon>Bacteria</taxon>
        <taxon>Pseudomonadati</taxon>
        <taxon>Bacteroidota</taxon>
        <taxon>Flavobacteriia</taxon>
        <taxon>Flavobacteriales</taxon>
        <taxon>Weeksellaceae</taxon>
        <taxon>Chryseobacterium group</taxon>
        <taxon>Chryseobacterium</taxon>
    </lineage>
</organism>
<dbReference type="EMBL" id="LJOD01000001">
    <property type="protein sequence ID" value="KPE53019.1"/>
    <property type="molecule type" value="Genomic_DNA"/>
</dbReference>
<dbReference type="Proteomes" id="UP000037953">
    <property type="component" value="Unassembled WGS sequence"/>
</dbReference>
<dbReference type="PATRIC" id="fig|253.9.peg.690"/>